<sequence>MNLITILHKILNAAYNRAIVKSERKAEKLYAESVAVGEEAAELASKAQAALDESQELAVEARVYSDHAVHIERQRQKAADLFGGI</sequence>
<protein>
    <submittedName>
        <fullName evidence="1">Uncharacterized protein</fullName>
    </submittedName>
</protein>
<dbReference type="Proteomes" id="UP001163047">
    <property type="component" value="Segment"/>
</dbReference>
<accession>A0A9E8G5G9</accession>
<reference evidence="1" key="1">
    <citation type="submission" date="2022-06" db="EMBL/GenBank/DDBJ databases">
        <authorList>
            <person name="Wang S."/>
            <person name="Li X."/>
            <person name="Zhang F."/>
            <person name="Chen Y."/>
            <person name="Duan X."/>
            <person name="Mirmiran S.D."/>
            <person name="Li X."/>
            <person name="Qian P."/>
        </authorList>
    </citation>
    <scope>NUCLEOTIDE SEQUENCE</scope>
</reference>
<evidence type="ECO:0000313" key="2">
    <source>
        <dbReference type="Proteomes" id="UP001163047"/>
    </source>
</evidence>
<keyword evidence="2" id="KW-1185">Reference proteome</keyword>
<dbReference type="EMBL" id="ON755176">
    <property type="protein sequence ID" value="UZT29424.1"/>
    <property type="molecule type" value="Genomic_DNA"/>
</dbReference>
<name>A0A9E8G5G9_9CAUD</name>
<evidence type="ECO:0000313" key="1">
    <source>
        <dbReference type="EMBL" id="UZT29424.1"/>
    </source>
</evidence>
<organism evidence="1 2">
    <name type="scientific">Klebsiella phage KYP</name>
    <dbReference type="NCBI Taxonomy" id="2961977"/>
    <lineage>
        <taxon>Viruses</taxon>
        <taxon>Duplodnaviria</taxon>
        <taxon>Heunggongvirae</taxon>
        <taxon>Uroviricota</taxon>
        <taxon>Caudoviricetes</taxon>
        <taxon>Autographivirales</taxon>
        <taxon>Autonotataviridae</taxon>
        <taxon>Melnykvirinae</taxon>
        <taxon>Cullenvirus</taxon>
        <taxon>Cullenvirus KYP</taxon>
    </lineage>
</organism>
<proteinExistence type="predicted"/>